<dbReference type="AlphaFoldDB" id="A0A6A4A290"/>
<reference evidence="1 2" key="1">
    <citation type="submission" date="2018-08" db="EMBL/GenBank/DDBJ databases">
        <title>Genomic investigation of the strawberry pathogen Phytophthora fragariae indicates pathogenicity is determined by transcriptional variation in three key races.</title>
        <authorList>
            <person name="Adams T.M."/>
            <person name="Armitage A.D."/>
            <person name="Sobczyk M.K."/>
            <person name="Bates H.J."/>
            <person name="Dunwell J.M."/>
            <person name="Nellist C.F."/>
            <person name="Harrison R.J."/>
        </authorList>
    </citation>
    <scope>NUCLEOTIDE SEQUENCE [LARGE SCALE GENOMIC DNA]</scope>
    <source>
        <strain evidence="1 2">BC-1</strain>
    </source>
</reference>
<organism evidence="1 2">
    <name type="scientific">Phytophthora fragariae</name>
    <dbReference type="NCBI Taxonomy" id="53985"/>
    <lineage>
        <taxon>Eukaryota</taxon>
        <taxon>Sar</taxon>
        <taxon>Stramenopiles</taxon>
        <taxon>Oomycota</taxon>
        <taxon>Peronosporomycetes</taxon>
        <taxon>Peronosporales</taxon>
        <taxon>Peronosporaceae</taxon>
        <taxon>Phytophthora</taxon>
    </lineage>
</organism>
<proteinExistence type="predicted"/>
<evidence type="ECO:0000313" key="2">
    <source>
        <dbReference type="Proteomes" id="UP000440367"/>
    </source>
</evidence>
<name>A0A6A4A290_9STRA</name>
<accession>A0A6A4A290</accession>
<protein>
    <submittedName>
        <fullName evidence="1">Uncharacterized protein</fullName>
    </submittedName>
</protein>
<comment type="caution">
    <text evidence="1">The sequence shown here is derived from an EMBL/GenBank/DDBJ whole genome shotgun (WGS) entry which is preliminary data.</text>
</comment>
<gene>
    <name evidence="1" type="ORF">PF002_g5028</name>
</gene>
<dbReference type="EMBL" id="QXGD01000160">
    <property type="protein sequence ID" value="KAE9249956.1"/>
    <property type="molecule type" value="Genomic_DNA"/>
</dbReference>
<dbReference type="Proteomes" id="UP000440367">
    <property type="component" value="Unassembled WGS sequence"/>
</dbReference>
<evidence type="ECO:0000313" key="1">
    <source>
        <dbReference type="EMBL" id="KAE9249956.1"/>
    </source>
</evidence>
<sequence length="160" mass="17183">MSSEIASFRTIVPLPSLLYATLPSVYAARCFCSLVPTFKSATRVLVAFPRKISARIVSFSIARSPRASAVHNFCISFPVCSKVISGCSIPAHSFDSLLLPSRAVNDDFVPTSRSLSPFALVAIHAQRTAASSFSSVVPFCNGLLNAISMRIEVFLGHLCV</sequence>